<dbReference type="Proteomes" id="UP001642520">
    <property type="component" value="Unassembled WGS sequence"/>
</dbReference>
<gene>
    <name evidence="2" type="ORF">XYLVIOL_LOCUS7475</name>
</gene>
<reference evidence="2 3" key="1">
    <citation type="submission" date="2024-08" db="EMBL/GenBank/DDBJ databases">
        <authorList>
            <person name="Will J Nash"/>
            <person name="Angela Man"/>
            <person name="Seanna McTaggart"/>
            <person name="Kendall Baker"/>
            <person name="Tom Barker"/>
            <person name="Leah Catchpole"/>
            <person name="Alex Durrant"/>
            <person name="Karim Gharbi"/>
            <person name="Naomi Irish"/>
            <person name="Gemy Kaithakottil"/>
            <person name="Debby Ku"/>
            <person name="Aaliyah Providence"/>
            <person name="Felix Shaw"/>
            <person name="David Swarbreck"/>
            <person name="Chris Watkins"/>
            <person name="Ann M. McCartney"/>
            <person name="Giulio Formenti"/>
            <person name="Alice Mouton"/>
            <person name="Noel Vella"/>
            <person name="Bjorn M von Reumont"/>
            <person name="Adriana Vella"/>
            <person name="Wilfried Haerty"/>
        </authorList>
    </citation>
    <scope>NUCLEOTIDE SEQUENCE [LARGE SCALE GENOMIC DNA]</scope>
</reference>
<accession>A0ABP1NZV2</accession>
<feature type="region of interest" description="Disordered" evidence="1">
    <location>
        <begin position="112"/>
        <end position="135"/>
    </location>
</feature>
<keyword evidence="3" id="KW-1185">Reference proteome</keyword>
<evidence type="ECO:0008006" key="4">
    <source>
        <dbReference type="Google" id="ProtNLM"/>
    </source>
</evidence>
<evidence type="ECO:0000256" key="1">
    <source>
        <dbReference type="SAM" id="MobiDB-lite"/>
    </source>
</evidence>
<sequence length="286" mass="30302">MCGLGCLLGDDCWGKPGTPAPPFFSFSSSSSSSSSSIPSRGRAIFDVSISTTVSTRRAACCSDSFVLLSSRVCSFRAVEGLADSQIGSNPKFVLSVSSLLSRNVECSSSARKKPDSLLSDAPSLSPRRSCGVSSRVGDDGNLDSLLGPSAVLPSPISLPELFFITSGTSVRSSKVSPNSLRPSRSIATVSSRNRRFVSTDVDPPRSRSTISSIQLVFAASSGWRPSRIVGMIVKARDNGSTRTFTVCVARSGQELLCLMFFRSSSGTVISGSLPHRIERLRIERTG</sequence>
<feature type="compositionally biased region" description="Low complexity" evidence="1">
    <location>
        <begin position="116"/>
        <end position="129"/>
    </location>
</feature>
<evidence type="ECO:0000313" key="3">
    <source>
        <dbReference type="Proteomes" id="UP001642520"/>
    </source>
</evidence>
<dbReference type="EMBL" id="CAXAJV020001294">
    <property type="protein sequence ID" value="CAL7945902.1"/>
    <property type="molecule type" value="Genomic_DNA"/>
</dbReference>
<protein>
    <recommendedName>
        <fullName evidence="4">Secreted protein</fullName>
    </recommendedName>
</protein>
<organism evidence="2 3">
    <name type="scientific">Xylocopa violacea</name>
    <name type="common">Violet carpenter bee</name>
    <name type="synonym">Apis violacea</name>
    <dbReference type="NCBI Taxonomy" id="135666"/>
    <lineage>
        <taxon>Eukaryota</taxon>
        <taxon>Metazoa</taxon>
        <taxon>Ecdysozoa</taxon>
        <taxon>Arthropoda</taxon>
        <taxon>Hexapoda</taxon>
        <taxon>Insecta</taxon>
        <taxon>Pterygota</taxon>
        <taxon>Neoptera</taxon>
        <taxon>Endopterygota</taxon>
        <taxon>Hymenoptera</taxon>
        <taxon>Apocrita</taxon>
        <taxon>Aculeata</taxon>
        <taxon>Apoidea</taxon>
        <taxon>Anthophila</taxon>
        <taxon>Apidae</taxon>
        <taxon>Xylocopa</taxon>
        <taxon>Xylocopa</taxon>
    </lineage>
</organism>
<proteinExistence type="predicted"/>
<comment type="caution">
    <text evidence="2">The sequence shown here is derived from an EMBL/GenBank/DDBJ whole genome shotgun (WGS) entry which is preliminary data.</text>
</comment>
<evidence type="ECO:0000313" key="2">
    <source>
        <dbReference type="EMBL" id="CAL7945902.1"/>
    </source>
</evidence>
<name>A0ABP1NZV2_XYLVO</name>